<comment type="similarity">
    <text evidence="7">Belongs to the TANC family.</text>
</comment>
<dbReference type="PANTHER" id="PTHR24166:SF21">
    <property type="entry name" value="PROTEIN TANC2"/>
    <property type="match status" value="1"/>
</dbReference>
<dbReference type="SMART" id="SM00248">
    <property type="entry name" value="ANK"/>
    <property type="match status" value="11"/>
</dbReference>
<dbReference type="SUPFAM" id="SSF52540">
    <property type="entry name" value="P-loop containing nucleoside triphosphate hydrolases"/>
    <property type="match status" value="1"/>
</dbReference>
<feature type="compositionally biased region" description="Basic and acidic residues" evidence="10">
    <location>
        <begin position="1659"/>
        <end position="1669"/>
    </location>
</feature>
<evidence type="ECO:0000256" key="6">
    <source>
        <dbReference type="ARBA" id="ARBA00034110"/>
    </source>
</evidence>
<dbReference type="InterPro" id="IPR011990">
    <property type="entry name" value="TPR-like_helical_dom_sf"/>
</dbReference>
<feature type="region of interest" description="Disordered" evidence="10">
    <location>
        <begin position="1551"/>
        <end position="1570"/>
    </location>
</feature>
<evidence type="ECO:0000256" key="2">
    <source>
        <dbReference type="ARBA" id="ARBA00022737"/>
    </source>
</evidence>
<dbReference type="FunFam" id="1.25.40.20:FF:000036">
    <property type="entry name" value="protein TANC2 isoform X2"/>
    <property type="match status" value="1"/>
</dbReference>
<dbReference type="Gene3D" id="1.25.40.10">
    <property type="entry name" value="Tetratricopeptide repeat domain"/>
    <property type="match status" value="1"/>
</dbReference>
<dbReference type="Proteomes" id="UP000472262">
    <property type="component" value="Unassembled WGS sequence"/>
</dbReference>
<feature type="region of interest" description="Disordered" evidence="10">
    <location>
        <begin position="1137"/>
        <end position="1298"/>
    </location>
</feature>
<evidence type="ECO:0000256" key="7">
    <source>
        <dbReference type="ARBA" id="ARBA00038259"/>
    </source>
</evidence>
<keyword evidence="4" id="KW-0770">Synapse</keyword>
<dbReference type="InterPro" id="IPR058056">
    <property type="entry name" value="WH_TANC1/2"/>
</dbReference>
<dbReference type="SUPFAM" id="SSF48452">
    <property type="entry name" value="TPR-like"/>
    <property type="match status" value="1"/>
</dbReference>
<dbReference type="PROSITE" id="PS50005">
    <property type="entry name" value="TPR"/>
    <property type="match status" value="1"/>
</dbReference>
<reference evidence="13" key="1">
    <citation type="submission" date="2025-08" db="UniProtKB">
        <authorList>
            <consortium name="Ensembl"/>
        </authorList>
    </citation>
    <scope>IDENTIFICATION</scope>
</reference>
<feature type="region of interest" description="Disordered" evidence="10">
    <location>
        <begin position="1084"/>
        <end position="1119"/>
    </location>
</feature>
<dbReference type="SMART" id="SM00028">
    <property type="entry name" value="TPR"/>
    <property type="match status" value="1"/>
</dbReference>
<evidence type="ECO:0000259" key="12">
    <source>
        <dbReference type="Pfam" id="PF25521"/>
    </source>
</evidence>
<evidence type="ECO:0000256" key="1">
    <source>
        <dbReference type="ARBA" id="ARBA00022553"/>
    </source>
</evidence>
<dbReference type="InterPro" id="IPR050889">
    <property type="entry name" value="Dendritic_Spine_Reg/Scaffold"/>
</dbReference>
<keyword evidence="2" id="KW-0677">Repeat</keyword>
<feature type="repeat" description="ANK" evidence="8">
    <location>
        <begin position="849"/>
        <end position="881"/>
    </location>
</feature>
<evidence type="ECO:0000256" key="4">
    <source>
        <dbReference type="ARBA" id="ARBA00023018"/>
    </source>
</evidence>
<name>A0A672SKV1_SINGR</name>
<accession>A0A672SKV1</accession>
<dbReference type="InterPro" id="IPR036770">
    <property type="entry name" value="Ankyrin_rpt-contain_sf"/>
</dbReference>
<feature type="compositionally biased region" description="Polar residues" evidence="10">
    <location>
        <begin position="1191"/>
        <end position="1211"/>
    </location>
</feature>
<feature type="compositionally biased region" description="Polar residues" evidence="10">
    <location>
        <begin position="1456"/>
        <end position="1465"/>
    </location>
</feature>
<feature type="region of interest" description="Disordered" evidence="10">
    <location>
        <begin position="1432"/>
        <end position="1465"/>
    </location>
</feature>
<evidence type="ECO:0000256" key="5">
    <source>
        <dbReference type="ARBA" id="ARBA00023043"/>
    </source>
</evidence>
<dbReference type="Pfam" id="PF12796">
    <property type="entry name" value="Ank_2"/>
    <property type="match status" value="3"/>
</dbReference>
<comment type="subcellular location">
    <subcellularLocation>
        <location evidence="6">Postsynapse</location>
    </subcellularLocation>
</comment>
<dbReference type="GO" id="GO:0061001">
    <property type="term" value="P:regulation of dendritic spine morphogenesis"/>
    <property type="evidence" value="ECO:0007669"/>
    <property type="project" value="TreeGrafter"/>
</dbReference>
<evidence type="ECO:0000256" key="9">
    <source>
        <dbReference type="PROSITE-ProRule" id="PRU00339"/>
    </source>
</evidence>
<feature type="compositionally biased region" description="Pro residues" evidence="10">
    <location>
        <begin position="1094"/>
        <end position="1114"/>
    </location>
</feature>
<dbReference type="PROSITE" id="PS50088">
    <property type="entry name" value="ANK_REPEAT"/>
    <property type="match status" value="6"/>
</dbReference>
<feature type="repeat" description="ANK" evidence="8">
    <location>
        <begin position="915"/>
        <end position="947"/>
    </location>
</feature>
<evidence type="ECO:0000256" key="8">
    <source>
        <dbReference type="PROSITE-ProRule" id="PRU00023"/>
    </source>
</evidence>
<feature type="repeat" description="ANK" evidence="8">
    <location>
        <begin position="667"/>
        <end position="699"/>
    </location>
</feature>
<evidence type="ECO:0000256" key="3">
    <source>
        <dbReference type="ARBA" id="ARBA00022803"/>
    </source>
</evidence>
<protein>
    <submittedName>
        <fullName evidence="13">Tetratricopeptide repeat, ankyrin repeat and coiled-coil containing 2</fullName>
    </submittedName>
</protein>
<feature type="compositionally biased region" description="Low complexity" evidence="10">
    <location>
        <begin position="1275"/>
        <end position="1294"/>
    </location>
</feature>
<dbReference type="FunFam" id="1.25.40.20:FF:000022">
    <property type="entry name" value="protein TANC2 isoform X1"/>
    <property type="match status" value="1"/>
</dbReference>
<dbReference type="GO" id="GO:0043197">
    <property type="term" value="C:dendritic spine"/>
    <property type="evidence" value="ECO:0007669"/>
    <property type="project" value="TreeGrafter"/>
</dbReference>
<proteinExistence type="inferred from homology"/>
<dbReference type="SUPFAM" id="SSF48403">
    <property type="entry name" value="Ankyrin repeat"/>
    <property type="match status" value="1"/>
</dbReference>
<dbReference type="Ensembl" id="ENSSGRT00000108138.1">
    <property type="protein sequence ID" value="ENSSGRP00000101681.1"/>
    <property type="gene ID" value="ENSSGRG00000050034.1"/>
</dbReference>
<feature type="domain" description="TANC1/2-like AAA+ ATPase lid" evidence="11">
    <location>
        <begin position="347"/>
        <end position="441"/>
    </location>
</feature>
<dbReference type="PROSITE" id="PS50297">
    <property type="entry name" value="ANK_REP_REGION"/>
    <property type="match status" value="6"/>
</dbReference>
<dbReference type="InterPro" id="IPR027417">
    <property type="entry name" value="P-loop_NTPase"/>
</dbReference>
<feature type="repeat" description="ANK" evidence="8">
    <location>
        <begin position="882"/>
        <end position="914"/>
    </location>
</feature>
<keyword evidence="14" id="KW-1185">Reference proteome</keyword>
<dbReference type="InterPro" id="IPR019734">
    <property type="entry name" value="TPR_rpt"/>
</dbReference>
<dbReference type="InterPro" id="IPR002110">
    <property type="entry name" value="Ankyrin_rpt"/>
</dbReference>
<keyword evidence="5 8" id="KW-0040">ANK repeat</keyword>
<feature type="repeat" description="TPR" evidence="9">
    <location>
        <begin position="1037"/>
        <end position="1070"/>
    </location>
</feature>
<gene>
    <name evidence="13" type="primary">tanc2a</name>
</gene>
<feature type="compositionally biased region" description="Polar residues" evidence="10">
    <location>
        <begin position="1251"/>
        <end position="1262"/>
    </location>
</feature>
<dbReference type="PANTHER" id="PTHR24166">
    <property type="entry name" value="ROLLING PEBBLES, ISOFORM B"/>
    <property type="match status" value="1"/>
</dbReference>
<reference evidence="13" key="2">
    <citation type="submission" date="2025-09" db="UniProtKB">
        <authorList>
            <consortium name="Ensembl"/>
        </authorList>
    </citation>
    <scope>IDENTIFICATION</scope>
</reference>
<keyword evidence="1" id="KW-0597">Phosphoprotein</keyword>
<dbReference type="InterPro" id="IPR058018">
    <property type="entry name" value="AAA_lid_TANC1/2"/>
</dbReference>
<feature type="domain" description="TANC1/2-like winged helix" evidence="12">
    <location>
        <begin position="443"/>
        <end position="596"/>
    </location>
</feature>
<sequence length="1687" mass="186221">KPSTHSAALPWITLPPRPAVLGFPFGLPCHNLSPVQIDPEFPLSFTATSSAHLEDLAYLDEQRQAPLRTSLPFPNVSHDAVHFAPYRPPDITLKPLLFEVPSLTPDAVYTGREWLFQEVDACLRSCESSANQGVVIVGNVGFGKTAIISRLVALSCHGNRMRQITSDSPHASPKRDLSPLTALWRRCSEGCLYLLSHVQVVAYHYCQADNAYTCLVPEFVHNVAALLCRAPQMQAYRELLLRQPHLQSTLSLRACVQDPFNAFRRGLLEPLDILHRERKIACEENLIILIDGLNEAEFHKPDYGETIVSFLCKTIERFPPWLKLVVTVRTTLQDITRPLPFHRISLDRLEESDAIDSDLQGYILHRLHSSQEIQNNVALNGKLDNAAFTKLSAHLKSLSRGSYLYLKLTLDLIEKGYLVLKSSSFKVVPVNLAEVYLLQLNMRFPTQSSFERVLPLLNVAVASLHPLTDEQAYSAVNAGMVRGAAMDWEDFQQRSELLSPFLVKRRDGTRMFIHPSFREWLIWREDGEKTKFLCEPRSGHTLLAFWFSRQDSKLNRQQTLELGHHILKAHIFKGLSKKVGVSSSVLQGLWVSYSTEGLSAALASLRNLYTPNIKVSRLLIMGGANMNYRTEVLNNAPILCVHAHLGYLETVALLLEFGADVDGVSESGLTPLSYAAAAGHLPVITALCSKKAKVDHLDKNGQCALVHAGLRGHLEVVKYLVQCEWNTDGQQAGSFSKSHAVQQALIAAASMGYTEIVSYLLDLPEKDEEEEERAEINNFDTLWGETALTAAAGRGKLDVCRLLLEQGAAVAQPNRRGIVPLFSAVRQGHWQIVDLLLNHGADVNMADKQGRTPLMMAASEGHLGTAEFLLAQGASLSLMDKEGLTALSWACLKGHLPLVRALVERGAATAHADKSGRTPLDLAAFYGDSEVVQYLVDHGAMIEHVDYSGMRPLDRAVGCRNTSVVVALLKKGAKIGRLEGELFLQKQFLLNYVLSICGKMSFTHNSVYDCWSCCCLQDFGMAEEFASKALELKPKSYEAYYARARAKRSSRQFHAALEDLSEAVRLCPNNREIQRLLQRVEEECHQVEQQQELDPPPSPPRDQAPSMVSPPPMEPHISDMEPVQDLFEEDDDYLERDLDGLPLGVPAEPHTIPSGLPVIQNMPPSPSHHDSPYLGQAYDFRPSPPSMSSPTRQGYQSPSPSLSPTHQSSPFRPSPLHQASYHFSPPPSPLRRGPQYRASPTSEGVAMYRPQSASAGRYQQDQLAGRPKSPLSKMSSQRSFQFSQQTSQPSQQTQWLQPAKAQIIRTNQPSTAVHSSVVLGSSAYSQIAHSMSARCPGEMDELGDGGYSSSLQPQGSLSAGALYQRAISMDPGLVEDELPQRPSSAYRPNPGGVRYAQTPQISRSQSTAYYPVSPHEIERQVTLGSPENLQAHRRPVSANSAEPKQHPPAPRPLIHSHSTGLRFSPSSNSLVAGSAANLGPGFRVSASVQQMEIPLKLSYEGGYHDDLSPVSPPQGTDFRVVGGTYPGEALRSRTTPFMGIIDKTARTQQYLQQQPSLASSSSGSRPWTVSSLDTVVNSPATSPSNMGYGQQAAPLSHIAYYNRTNNAHNGHLMDDDFYANSPGVTRDRADAMSRVSQVPTYPDVKVARTLPVSQAYQDNEFRQMSRNERQGPTSPIKPKRPFVESNV</sequence>
<dbReference type="Pfam" id="PF25520">
    <property type="entry name" value="AAA_lid_TANC1"/>
    <property type="match status" value="1"/>
</dbReference>
<dbReference type="PRINTS" id="PR01415">
    <property type="entry name" value="ANKYRIN"/>
</dbReference>
<evidence type="ECO:0000256" key="10">
    <source>
        <dbReference type="SAM" id="MobiDB-lite"/>
    </source>
</evidence>
<evidence type="ECO:0000313" key="13">
    <source>
        <dbReference type="Ensembl" id="ENSSGRP00000101681.1"/>
    </source>
</evidence>
<evidence type="ECO:0000313" key="14">
    <source>
        <dbReference type="Proteomes" id="UP000472262"/>
    </source>
</evidence>
<dbReference type="Gene3D" id="1.25.40.20">
    <property type="entry name" value="Ankyrin repeat-containing domain"/>
    <property type="match status" value="3"/>
</dbReference>
<dbReference type="Pfam" id="PF25521">
    <property type="entry name" value="WHD_TANC1"/>
    <property type="match status" value="1"/>
</dbReference>
<keyword evidence="3 9" id="KW-0802">TPR repeat</keyword>
<dbReference type="Pfam" id="PF13637">
    <property type="entry name" value="Ank_4"/>
    <property type="match status" value="1"/>
</dbReference>
<organism evidence="13 14">
    <name type="scientific">Sinocyclocheilus grahami</name>
    <name type="common">Dianchi golden-line fish</name>
    <name type="synonym">Barbus grahami</name>
    <dbReference type="NCBI Taxonomy" id="75366"/>
    <lineage>
        <taxon>Eukaryota</taxon>
        <taxon>Metazoa</taxon>
        <taxon>Chordata</taxon>
        <taxon>Craniata</taxon>
        <taxon>Vertebrata</taxon>
        <taxon>Euteleostomi</taxon>
        <taxon>Actinopterygii</taxon>
        <taxon>Neopterygii</taxon>
        <taxon>Teleostei</taxon>
        <taxon>Ostariophysi</taxon>
        <taxon>Cypriniformes</taxon>
        <taxon>Cyprinidae</taxon>
        <taxon>Cyprininae</taxon>
        <taxon>Sinocyclocheilus</taxon>
    </lineage>
</organism>
<feature type="repeat" description="ANK" evidence="8">
    <location>
        <begin position="783"/>
        <end position="815"/>
    </location>
</feature>
<feature type="region of interest" description="Disordered" evidence="10">
    <location>
        <begin position="1374"/>
        <end position="1412"/>
    </location>
</feature>
<feature type="compositionally biased region" description="Polar residues" evidence="10">
    <location>
        <begin position="1397"/>
        <end position="1408"/>
    </location>
</feature>
<feature type="region of interest" description="Disordered" evidence="10">
    <location>
        <begin position="1652"/>
        <end position="1687"/>
    </location>
</feature>
<evidence type="ECO:0000259" key="11">
    <source>
        <dbReference type="Pfam" id="PF25520"/>
    </source>
</evidence>
<feature type="compositionally biased region" description="Low complexity" evidence="10">
    <location>
        <begin position="1551"/>
        <end position="1564"/>
    </location>
</feature>
<feature type="repeat" description="ANK" evidence="8">
    <location>
        <begin position="816"/>
        <end position="848"/>
    </location>
</feature>